<protein>
    <recommendedName>
        <fullName evidence="2">Outer membrane protein beta-barrel domain-containing protein</fullName>
    </recommendedName>
</protein>
<reference evidence="1" key="1">
    <citation type="submission" date="2018-05" db="EMBL/GenBank/DDBJ databases">
        <authorList>
            <person name="Lanie J.A."/>
            <person name="Ng W.-L."/>
            <person name="Kazmierczak K.M."/>
            <person name="Andrzejewski T.M."/>
            <person name="Davidsen T.M."/>
            <person name="Wayne K.J."/>
            <person name="Tettelin H."/>
            <person name="Glass J.I."/>
            <person name="Rusch D."/>
            <person name="Podicherti R."/>
            <person name="Tsui H.-C.T."/>
            <person name="Winkler M.E."/>
        </authorList>
    </citation>
    <scope>NUCLEOTIDE SEQUENCE</scope>
</reference>
<organism evidence="1">
    <name type="scientific">marine metagenome</name>
    <dbReference type="NCBI Taxonomy" id="408172"/>
    <lineage>
        <taxon>unclassified sequences</taxon>
        <taxon>metagenomes</taxon>
        <taxon>ecological metagenomes</taxon>
    </lineage>
</organism>
<evidence type="ECO:0000313" key="1">
    <source>
        <dbReference type="EMBL" id="SVA74338.1"/>
    </source>
</evidence>
<proteinExistence type="predicted"/>
<evidence type="ECO:0008006" key="2">
    <source>
        <dbReference type="Google" id="ProtNLM"/>
    </source>
</evidence>
<sequence length="243" mass="25933">MGLETFNTGGNIMKRLAAPIIALSLFIPTQRADALFGVGLKYVGDSFSVGEWIEDPSTAYTLSGSGFDGAGLGGLFVYIDAIPFIDLEASFEMSGAPYDLEFQNSVTSLPATKFAWTRLSTYYTARKEVFGLGLPILGGGAIHVGGGINSHQTSKLADLDMMSGIIGDLTTGGEGMKLESQVEDFVKNKDNWIEGSGVHLQAGLQMQILTFNAFVNYRITMAEDVVPDAKSFSSIWAGLAFGL</sequence>
<gene>
    <name evidence="1" type="ORF">METZ01_LOCUS127192</name>
</gene>
<accession>A0A381YBF0</accession>
<dbReference type="AlphaFoldDB" id="A0A381YBF0"/>
<name>A0A381YBF0_9ZZZZ</name>
<dbReference type="EMBL" id="UINC01017826">
    <property type="protein sequence ID" value="SVA74338.1"/>
    <property type="molecule type" value="Genomic_DNA"/>
</dbReference>